<dbReference type="PRINTS" id="PR00934">
    <property type="entry name" value="XHISDIPTASE"/>
</dbReference>
<dbReference type="AlphaFoldDB" id="D7FZ89"/>
<sequence length="348" mass="36464">MVKGRTMLNLDTVEWGSLFVGCAGGGDSLITLPVEQEAVDPESYESFSVAVEGLMGGHSGINIQEDRGNGVKLLIRVLEALLEGVPSLRLVDLRGGDKHNAIPREAFATILLPKGDSGALKAAEEIAGAILGDLKMEFGTKEPSMAVRIRKDADAAAGTCLGAGAARRLLSLLELLPHGVVKISHDVEGLVETSSNLASVTPIEGAQGGDAGGNGTYEILCSTRSSLSPPLEAVRRRIKTAAELCGASNVLRRQAYPGWQPNLQSNVLKVARDELRVLLNGEEPGIEALHAGLECGVIGDKAPGMDIVSFGPTIDGAHSPDERVNIASVGKFWQLVLATLEGLAAKQQ</sequence>
<dbReference type="GO" id="GO:0005829">
    <property type="term" value="C:cytosol"/>
    <property type="evidence" value="ECO:0007669"/>
    <property type="project" value="TreeGrafter"/>
</dbReference>
<evidence type="ECO:0000313" key="2">
    <source>
        <dbReference type="EMBL" id="CBJ32706.1"/>
    </source>
</evidence>
<protein>
    <recommendedName>
        <fullName evidence="1">Peptidase M20 dimerisation domain-containing protein</fullName>
    </recommendedName>
</protein>
<proteinExistence type="predicted"/>
<dbReference type="GO" id="GO:0070573">
    <property type="term" value="F:metallodipeptidase activity"/>
    <property type="evidence" value="ECO:0007669"/>
    <property type="project" value="TreeGrafter"/>
</dbReference>
<gene>
    <name evidence="2" type="ORF">Esi_0358_0007</name>
</gene>
<reference evidence="2 3" key="1">
    <citation type="journal article" date="2010" name="Nature">
        <title>The Ectocarpus genome and the independent evolution of multicellularity in brown algae.</title>
        <authorList>
            <person name="Cock J.M."/>
            <person name="Sterck L."/>
            <person name="Rouze P."/>
            <person name="Scornet D."/>
            <person name="Allen A.E."/>
            <person name="Amoutzias G."/>
            <person name="Anthouard V."/>
            <person name="Artiguenave F."/>
            <person name="Aury J.M."/>
            <person name="Badger J.H."/>
            <person name="Beszteri B."/>
            <person name="Billiau K."/>
            <person name="Bonnet E."/>
            <person name="Bothwell J.H."/>
            <person name="Bowler C."/>
            <person name="Boyen C."/>
            <person name="Brownlee C."/>
            <person name="Carrano C.J."/>
            <person name="Charrier B."/>
            <person name="Cho G.Y."/>
            <person name="Coelho S.M."/>
            <person name="Collen J."/>
            <person name="Corre E."/>
            <person name="Da Silva C."/>
            <person name="Delage L."/>
            <person name="Delaroque N."/>
            <person name="Dittami S.M."/>
            <person name="Doulbeau S."/>
            <person name="Elias M."/>
            <person name="Farnham G."/>
            <person name="Gachon C.M."/>
            <person name="Gschloessl B."/>
            <person name="Heesch S."/>
            <person name="Jabbari K."/>
            <person name="Jubin C."/>
            <person name="Kawai H."/>
            <person name="Kimura K."/>
            <person name="Kloareg B."/>
            <person name="Kupper F.C."/>
            <person name="Lang D."/>
            <person name="Le Bail A."/>
            <person name="Leblanc C."/>
            <person name="Lerouge P."/>
            <person name="Lohr M."/>
            <person name="Lopez P.J."/>
            <person name="Martens C."/>
            <person name="Maumus F."/>
            <person name="Michel G."/>
            <person name="Miranda-Saavedra D."/>
            <person name="Morales J."/>
            <person name="Moreau H."/>
            <person name="Motomura T."/>
            <person name="Nagasato C."/>
            <person name="Napoli C.A."/>
            <person name="Nelson D.R."/>
            <person name="Nyvall-Collen P."/>
            <person name="Peters A.F."/>
            <person name="Pommier C."/>
            <person name="Potin P."/>
            <person name="Poulain J."/>
            <person name="Quesneville H."/>
            <person name="Read B."/>
            <person name="Rensing S.A."/>
            <person name="Ritter A."/>
            <person name="Rousvoal S."/>
            <person name="Samanta M."/>
            <person name="Samson G."/>
            <person name="Schroeder D.C."/>
            <person name="Segurens B."/>
            <person name="Strittmatter M."/>
            <person name="Tonon T."/>
            <person name="Tregear J.W."/>
            <person name="Valentin K."/>
            <person name="von Dassow P."/>
            <person name="Yamagishi T."/>
            <person name="Van de Peer Y."/>
            <person name="Wincker P."/>
        </authorList>
    </citation>
    <scope>NUCLEOTIDE SEQUENCE [LARGE SCALE GENOMIC DNA]</scope>
    <source>
        <strain evidence="3">Ec32 / CCAP1310/4</strain>
    </source>
</reference>
<dbReference type="EMBL" id="FN649760">
    <property type="protein sequence ID" value="CBJ32706.1"/>
    <property type="molecule type" value="Genomic_DNA"/>
</dbReference>
<accession>D7FZ89</accession>
<dbReference type="OrthoDB" id="191370at2759"/>
<dbReference type="InParanoid" id="D7FZ89"/>
<name>D7FZ89_ECTSI</name>
<evidence type="ECO:0000313" key="3">
    <source>
        <dbReference type="Proteomes" id="UP000002630"/>
    </source>
</evidence>
<dbReference type="InterPro" id="IPR001160">
    <property type="entry name" value="Peptidase_M20C"/>
</dbReference>
<feature type="domain" description="Peptidase M20 dimerisation" evidence="1">
    <location>
        <begin position="50"/>
        <end position="125"/>
    </location>
</feature>
<dbReference type="Proteomes" id="UP000002630">
    <property type="component" value="Unassembled WGS sequence"/>
</dbReference>
<dbReference type="Gene3D" id="3.40.630.10">
    <property type="entry name" value="Zn peptidases"/>
    <property type="match status" value="1"/>
</dbReference>
<dbReference type="InterPro" id="IPR011650">
    <property type="entry name" value="Peptidase_M20_dimer"/>
</dbReference>
<dbReference type="PANTHER" id="PTHR43501">
    <property type="entry name" value="CYTOSOL NON-SPECIFIC DIPEPTIDASE"/>
    <property type="match status" value="1"/>
</dbReference>
<dbReference type="Pfam" id="PF07687">
    <property type="entry name" value="M20_dimer"/>
    <property type="match status" value="1"/>
</dbReference>
<dbReference type="PANTHER" id="PTHR43501:SF1">
    <property type="entry name" value="CYTOSOL NON-SPECIFIC DIPEPTIDASE"/>
    <property type="match status" value="1"/>
</dbReference>
<dbReference type="STRING" id="2880.D7FZ89"/>
<dbReference type="eggNOG" id="ENOG502QRV8">
    <property type="taxonomic scope" value="Eukaryota"/>
</dbReference>
<organism evidence="2 3">
    <name type="scientific">Ectocarpus siliculosus</name>
    <name type="common">Brown alga</name>
    <name type="synonym">Conferva siliculosa</name>
    <dbReference type="NCBI Taxonomy" id="2880"/>
    <lineage>
        <taxon>Eukaryota</taxon>
        <taxon>Sar</taxon>
        <taxon>Stramenopiles</taxon>
        <taxon>Ochrophyta</taxon>
        <taxon>PX clade</taxon>
        <taxon>Phaeophyceae</taxon>
        <taxon>Ectocarpales</taxon>
        <taxon>Ectocarpaceae</taxon>
        <taxon>Ectocarpus</taxon>
    </lineage>
</organism>
<dbReference type="FunFam" id="3.40.630.10:FF:000018">
    <property type="entry name" value="Aminoacyl-histidine dipeptidase PepD"/>
    <property type="match status" value="1"/>
</dbReference>
<keyword evidence="3" id="KW-1185">Reference proteome</keyword>
<evidence type="ECO:0000259" key="1">
    <source>
        <dbReference type="Pfam" id="PF07687"/>
    </source>
</evidence>
<dbReference type="GO" id="GO:0006508">
    <property type="term" value="P:proteolysis"/>
    <property type="evidence" value="ECO:0007669"/>
    <property type="project" value="InterPro"/>
</dbReference>
<dbReference type="SUPFAM" id="SSF53187">
    <property type="entry name" value="Zn-dependent exopeptidases"/>
    <property type="match status" value="1"/>
</dbReference>